<evidence type="ECO:0000256" key="1">
    <source>
        <dbReference type="ARBA" id="ARBA00007357"/>
    </source>
</evidence>
<dbReference type="InterPro" id="IPR024079">
    <property type="entry name" value="MetalloPept_cat_dom_sf"/>
</dbReference>
<dbReference type="SUPFAM" id="SSF55486">
    <property type="entry name" value="Metalloproteases ('zincins'), catalytic domain"/>
    <property type="match status" value="1"/>
</dbReference>
<evidence type="ECO:0000313" key="4">
    <source>
        <dbReference type="Proteomes" id="UP001146120"/>
    </source>
</evidence>
<dbReference type="AlphaFoldDB" id="A0AAV2YLQ0"/>
<dbReference type="Pfam" id="PF01431">
    <property type="entry name" value="Peptidase_M13"/>
    <property type="match status" value="1"/>
</dbReference>
<dbReference type="InterPro" id="IPR018497">
    <property type="entry name" value="Peptidase_M13_C"/>
</dbReference>
<name>A0AAV2YLQ0_9STRA</name>
<dbReference type="PRINTS" id="PR00786">
    <property type="entry name" value="NEPRILYSIN"/>
</dbReference>
<feature type="domain" description="Peptidase M13 C-terminal" evidence="2">
    <location>
        <begin position="1"/>
        <end position="173"/>
    </location>
</feature>
<keyword evidence="4" id="KW-1185">Reference proteome</keyword>
<proteinExistence type="inferred from homology"/>
<evidence type="ECO:0000313" key="3">
    <source>
        <dbReference type="EMBL" id="DAZ95071.1"/>
    </source>
</evidence>
<dbReference type="GO" id="GO:0004222">
    <property type="term" value="F:metalloendopeptidase activity"/>
    <property type="evidence" value="ECO:0007669"/>
    <property type="project" value="InterPro"/>
</dbReference>
<comment type="similarity">
    <text evidence="1">Belongs to the peptidase M13 family.</text>
</comment>
<organism evidence="3 4">
    <name type="scientific">Lagenidium giganteum</name>
    <dbReference type="NCBI Taxonomy" id="4803"/>
    <lineage>
        <taxon>Eukaryota</taxon>
        <taxon>Sar</taxon>
        <taxon>Stramenopiles</taxon>
        <taxon>Oomycota</taxon>
        <taxon>Peronosporomycetes</taxon>
        <taxon>Pythiales</taxon>
        <taxon>Pythiaceae</taxon>
    </lineage>
</organism>
<evidence type="ECO:0000259" key="2">
    <source>
        <dbReference type="Pfam" id="PF01431"/>
    </source>
</evidence>
<dbReference type="EMBL" id="DAKRPA010000219">
    <property type="protein sequence ID" value="DAZ95071.1"/>
    <property type="molecule type" value="Genomic_DNA"/>
</dbReference>
<reference evidence="3" key="1">
    <citation type="submission" date="2022-11" db="EMBL/GenBank/DDBJ databases">
        <authorList>
            <person name="Morgan W.R."/>
            <person name="Tartar A."/>
        </authorList>
    </citation>
    <scope>NUCLEOTIDE SEQUENCE</scope>
    <source>
        <strain evidence="3">ARSEF 373</strain>
    </source>
</reference>
<reference evidence="3" key="2">
    <citation type="journal article" date="2023" name="Microbiol Resour">
        <title>Decontamination and Annotation of the Draft Genome Sequence of the Oomycete Lagenidium giganteum ARSEF 373.</title>
        <authorList>
            <person name="Morgan W.R."/>
            <person name="Tartar A."/>
        </authorList>
    </citation>
    <scope>NUCLEOTIDE SEQUENCE</scope>
    <source>
        <strain evidence="3">ARSEF 373</strain>
    </source>
</reference>
<gene>
    <name evidence="3" type="ORF">N0F65_002965</name>
</gene>
<accession>A0AAV2YLQ0</accession>
<dbReference type="GO" id="GO:0016485">
    <property type="term" value="P:protein processing"/>
    <property type="evidence" value="ECO:0007669"/>
    <property type="project" value="TreeGrafter"/>
</dbReference>
<comment type="caution">
    <text evidence="3">The sequence shown here is derived from an EMBL/GenBank/DDBJ whole genome shotgun (WGS) entry which is preliminary data.</text>
</comment>
<dbReference type="PROSITE" id="PS51885">
    <property type="entry name" value="NEPRILYSIN"/>
    <property type="match status" value="1"/>
</dbReference>
<sequence length="174" mass="19420">MFNATYHPVRNFGGLGSVVGHEITHGYDSSGRYYDETGSIRRCDQYSQFKLYDDKGEYVINNNGTTTLSENIADNGGLKLARQGYKAFAKEHPDLLKGFDLTDDEIEKLFFISLGQLYCENSNAEQITTNVLTDNHSIGSARLNGMMMNNKGFSEVFQCPAGSAMNPETKCDIW</sequence>
<dbReference type="PANTHER" id="PTHR11733">
    <property type="entry name" value="ZINC METALLOPROTEASE FAMILY M13 NEPRILYSIN-RELATED"/>
    <property type="match status" value="1"/>
</dbReference>
<dbReference type="PANTHER" id="PTHR11733:SF167">
    <property type="entry name" value="FI17812P1-RELATED"/>
    <property type="match status" value="1"/>
</dbReference>
<dbReference type="Proteomes" id="UP001146120">
    <property type="component" value="Unassembled WGS sequence"/>
</dbReference>
<dbReference type="Gene3D" id="3.40.390.10">
    <property type="entry name" value="Collagenase (Catalytic Domain)"/>
    <property type="match status" value="1"/>
</dbReference>
<protein>
    <recommendedName>
        <fullName evidence="2">Peptidase M13 C-terminal domain-containing protein</fullName>
    </recommendedName>
</protein>
<dbReference type="GO" id="GO:0005886">
    <property type="term" value="C:plasma membrane"/>
    <property type="evidence" value="ECO:0007669"/>
    <property type="project" value="TreeGrafter"/>
</dbReference>
<dbReference type="InterPro" id="IPR000718">
    <property type="entry name" value="Peptidase_M13"/>
</dbReference>